<evidence type="ECO:0000313" key="2">
    <source>
        <dbReference type="EMBL" id="TNN37492.1"/>
    </source>
</evidence>
<dbReference type="EMBL" id="SRLO01001480">
    <property type="protein sequence ID" value="TNN37492.1"/>
    <property type="molecule type" value="Genomic_DNA"/>
</dbReference>
<gene>
    <name evidence="2" type="ORF">EYF80_052338</name>
</gene>
<accession>A0A4Z2FAT4</accession>
<keyword evidence="3" id="KW-1185">Reference proteome</keyword>
<name>A0A4Z2FAT4_9TELE</name>
<dbReference type="AlphaFoldDB" id="A0A4Z2FAT4"/>
<feature type="region of interest" description="Disordered" evidence="1">
    <location>
        <begin position="39"/>
        <end position="63"/>
    </location>
</feature>
<reference evidence="2 3" key="1">
    <citation type="submission" date="2019-03" db="EMBL/GenBank/DDBJ databases">
        <title>First draft genome of Liparis tanakae, snailfish: a comprehensive survey of snailfish specific genes.</title>
        <authorList>
            <person name="Kim W."/>
            <person name="Song I."/>
            <person name="Jeong J.-H."/>
            <person name="Kim D."/>
            <person name="Kim S."/>
            <person name="Ryu S."/>
            <person name="Song J.Y."/>
            <person name="Lee S.K."/>
        </authorList>
    </citation>
    <scope>NUCLEOTIDE SEQUENCE [LARGE SCALE GENOMIC DNA]</scope>
    <source>
        <tissue evidence="2">Muscle</tissue>
    </source>
</reference>
<evidence type="ECO:0000256" key="1">
    <source>
        <dbReference type="SAM" id="MobiDB-lite"/>
    </source>
</evidence>
<proteinExistence type="predicted"/>
<protein>
    <submittedName>
        <fullName evidence="2">Uncharacterized protein</fullName>
    </submittedName>
</protein>
<feature type="compositionally biased region" description="Basic and acidic residues" evidence="1">
    <location>
        <begin position="39"/>
        <end position="55"/>
    </location>
</feature>
<organism evidence="2 3">
    <name type="scientific">Liparis tanakae</name>
    <name type="common">Tanaka's snailfish</name>
    <dbReference type="NCBI Taxonomy" id="230148"/>
    <lineage>
        <taxon>Eukaryota</taxon>
        <taxon>Metazoa</taxon>
        <taxon>Chordata</taxon>
        <taxon>Craniata</taxon>
        <taxon>Vertebrata</taxon>
        <taxon>Euteleostomi</taxon>
        <taxon>Actinopterygii</taxon>
        <taxon>Neopterygii</taxon>
        <taxon>Teleostei</taxon>
        <taxon>Neoteleostei</taxon>
        <taxon>Acanthomorphata</taxon>
        <taxon>Eupercaria</taxon>
        <taxon>Perciformes</taxon>
        <taxon>Cottioidei</taxon>
        <taxon>Cottales</taxon>
        <taxon>Liparidae</taxon>
        <taxon>Liparis</taxon>
    </lineage>
</organism>
<dbReference type="Proteomes" id="UP000314294">
    <property type="component" value="Unassembled WGS sequence"/>
</dbReference>
<sequence>MAYRHAAIGGRVTFACVIDASSDPAAARATEIIHEIAWERREARPGGQRREDPSMRGKKTYSK</sequence>
<evidence type="ECO:0000313" key="3">
    <source>
        <dbReference type="Proteomes" id="UP000314294"/>
    </source>
</evidence>
<comment type="caution">
    <text evidence="2">The sequence shown here is derived from an EMBL/GenBank/DDBJ whole genome shotgun (WGS) entry which is preliminary data.</text>
</comment>